<keyword evidence="10" id="KW-0472">Membrane</keyword>
<comment type="pathway">
    <text evidence="3">Lipid metabolism.</text>
</comment>
<evidence type="ECO:0000256" key="10">
    <source>
        <dbReference type="SAM" id="Phobius"/>
    </source>
</evidence>
<evidence type="ECO:0000313" key="13">
    <source>
        <dbReference type="Proteomes" id="UP000199400"/>
    </source>
</evidence>
<evidence type="ECO:0000256" key="1">
    <source>
        <dbReference type="ARBA" id="ARBA00001141"/>
    </source>
</evidence>
<comment type="domain">
    <text evidence="9">The HXXXXD motif is essential for acyltransferase activity and may constitute the binding site for the phosphate moiety of the glycerol-3-phosphate.</text>
</comment>
<dbReference type="STRING" id="54.SAMN02745121_00541"/>
<dbReference type="InterPro" id="IPR002123">
    <property type="entry name" value="Plipid/glycerol_acylTrfase"/>
</dbReference>
<dbReference type="SMART" id="SM00563">
    <property type="entry name" value="PlsC"/>
    <property type="match status" value="1"/>
</dbReference>
<dbReference type="SUPFAM" id="SSF69593">
    <property type="entry name" value="Glycerol-3-phosphate (1)-acyltransferase"/>
    <property type="match status" value="1"/>
</dbReference>
<comment type="pathway">
    <text evidence="2">Phospholipid metabolism; CDP-diacylglycerol biosynthesis; CDP-diacylglycerol from sn-glycerol 3-phosphate: step 2/3.</text>
</comment>
<keyword evidence="9" id="KW-1208">Phospholipid metabolism</keyword>
<dbReference type="UniPathway" id="UPA00557">
    <property type="reaction ID" value="UER00613"/>
</dbReference>
<evidence type="ECO:0000256" key="2">
    <source>
        <dbReference type="ARBA" id="ARBA00004728"/>
    </source>
</evidence>
<evidence type="ECO:0000256" key="3">
    <source>
        <dbReference type="ARBA" id="ARBA00005189"/>
    </source>
</evidence>
<feature type="transmembrane region" description="Helical" evidence="10">
    <location>
        <begin position="7"/>
        <end position="31"/>
    </location>
</feature>
<evidence type="ECO:0000256" key="4">
    <source>
        <dbReference type="ARBA" id="ARBA00008655"/>
    </source>
</evidence>
<dbReference type="AlphaFoldDB" id="A0A1I1T7S7"/>
<organism evidence="12 13">
    <name type="scientific">Nannocystis exedens</name>
    <dbReference type="NCBI Taxonomy" id="54"/>
    <lineage>
        <taxon>Bacteria</taxon>
        <taxon>Pseudomonadati</taxon>
        <taxon>Myxococcota</taxon>
        <taxon>Polyangia</taxon>
        <taxon>Nannocystales</taxon>
        <taxon>Nannocystaceae</taxon>
        <taxon>Nannocystis</taxon>
    </lineage>
</organism>
<evidence type="ECO:0000256" key="5">
    <source>
        <dbReference type="ARBA" id="ARBA00013211"/>
    </source>
</evidence>
<proteinExistence type="inferred from homology"/>
<dbReference type="Proteomes" id="UP000199400">
    <property type="component" value="Unassembled WGS sequence"/>
</dbReference>
<evidence type="ECO:0000313" key="12">
    <source>
        <dbReference type="EMBL" id="SFD54656.1"/>
    </source>
</evidence>
<keyword evidence="7 9" id="KW-0808">Transferase</keyword>
<dbReference type="GO" id="GO:0003841">
    <property type="term" value="F:1-acylglycerol-3-phosphate O-acyltransferase activity"/>
    <property type="evidence" value="ECO:0007669"/>
    <property type="project" value="UniProtKB-UniRule"/>
</dbReference>
<dbReference type="InterPro" id="IPR004552">
    <property type="entry name" value="AGP_acyltrans"/>
</dbReference>
<evidence type="ECO:0000256" key="9">
    <source>
        <dbReference type="RuleBase" id="RU361267"/>
    </source>
</evidence>
<keyword evidence="8 9" id="KW-0012">Acyltransferase</keyword>
<keyword evidence="13" id="KW-1185">Reference proteome</keyword>
<dbReference type="EMBL" id="FOMX01000002">
    <property type="protein sequence ID" value="SFD54656.1"/>
    <property type="molecule type" value="Genomic_DNA"/>
</dbReference>
<evidence type="ECO:0000259" key="11">
    <source>
        <dbReference type="SMART" id="SM00563"/>
    </source>
</evidence>
<dbReference type="NCBIfam" id="TIGR00530">
    <property type="entry name" value="AGP_acyltrn"/>
    <property type="match status" value="1"/>
</dbReference>
<dbReference type="PANTHER" id="PTHR10434:SF66">
    <property type="entry name" value="PHOSPHOLIPID_GLYCEROL ACYLTRANSFERASE DOMAIN-CONTAINING PROTEIN"/>
    <property type="match status" value="1"/>
</dbReference>
<evidence type="ECO:0000256" key="7">
    <source>
        <dbReference type="ARBA" id="ARBA00022679"/>
    </source>
</evidence>
<keyword evidence="10" id="KW-0812">Transmembrane</keyword>
<protein>
    <recommendedName>
        <fullName evidence="6 9">1-acyl-sn-glycerol-3-phosphate acyltransferase</fullName>
        <ecNumber evidence="5 9">2.3.1.51</ecNumber>
    </recommendedName>
</protein>
<dbReference type="Pfam" id="PF01553">
    <property type="entry name" value="Acyltransferase"/>
    <property type="match status" value="1"/>
</dbReference>
<sequence>MQRLRSALFWSYLAVSLVVFWIAVAPIWLVVAPFDPQRRFSHWYAITWANHCIRLFGASRIHIHGRERLLGDRPCVLVANHQSFGDIFVLYALRTPFKWVAKESVFWVPFLGWMMAMADYVPVRRGDAGSRAAVLARCREHLRRGSRILMFPEGTRSRDGRIGEFRRGAFALAVEAGVPIVPIVIDGTGAALPRDGWVFERLDELHVEVHVLEPVLPDATGGDVELLQTRVRELMVAALRDIRGPRAVRPRP</sequence>
<keyword evidence="9" id="KW-0594">Phospholipid biosynthesis</keyword>
<dbReference type="EC" id="2.3.1.51" evidence="5 9"/>
<keyword evidence="9" id="KW-0443">Lipid metabolism</keyword>
<dbReference type="PANTHER" id="PTHR10434">
    <property type="entry name" value="1-ACYL-SN-GLYCEROL-3-PHOSPHATE ACYLTRANSFERASE"/>
    <property type="match status" value="1"/>
</dbReference>
<keyword evidence="9" id="KW-0444">Lipid biosynthesis</keyword>
<dbReference type="CDD" id="cd07989">
    <property type="entry name" value="LPLAT_AGPAT-like"/>
    <property type="match status" value="1"/>
</dbReference>
<name>A0A1I1T7S7_9BACT</name>
<comment type="catalytic activity">
    <reaction evidence="1 9">
        <text>a 1-acyl-sn-glycero-3-phosphate + an acyl-CoA = a 1,2-diacyl-sn-glycero-3-phosphate + CoA</text>
        <dbReference type="Rhea" id="RHEA:19709"/>
        <dbReference type="ChEBI" id="CHEBI:57287"/>
        <dbReference type="ChEBI" id="CHEBI:57970"/>
        <dbReference type="ChEBI" id="CHEBI:58342"/>
        <dbReference type="ChEBI" id="CHEBI:58608"/>
        <dbReference type="EC" id="2.3.1.51"/>
    </reaction>
</comment>
<dbReference type="RefSeq" id="WP_170136596.1">
    <property type="nucleotide sequence ID" value="NZ_FOMX01000002.1"/>
</dbReference>
<feature type="domain" description="Phospholipid/glycerol acyltransferase" evidence="11">
    <location>
        <begin position="75"/>
        <end position="188"/>
    </location>
</feature>
<accession>A0A1I1T7S7</accession>
<evidence type="ECO:0000256" key="6">
    <source>
        <dbReference type="ARBA" id="ARBA00016139"/>
    </source>
</evidence>
<keyword evidence="10" id="KW-1133">Transmembrane helix</keyword>
<dbReference type="GO" id="GO:0006654">
    <property type="term" value="P:phosphatidic acid biosynthetic process"/>
    <property type="evidence" value="ECO:0007669"/>
    <property type="project" value="TreeGrafter"/>
</dbReference>
<dbReference type="GO" id="GO:0016024">
    <property type="term" value="P:CDP-diacylglycerol biosynthetic process"/>
    <property type="evidence" value="ECO:0007669"/>
    <property type="project" value="UniProtKB-UniPathway"/>
</dbReference>
<gene>
    <name evidence="12" type="ORF">SAMN02745121_00541</name>
</gene>
<comment type="similarity">
    <text evidence="4 9">Belongs to the 1-acyl-sn-glycerol-3-phosphate acyltransferase family.</text>
</comment>
<evidence type="ECO:0000256" key="8">
    <source>
        <dbReference type="ARBA" id="ARBA00023315"/>
    </source>
</evidence>
<reference evidence="13" key="1">
    <citation type="submission" date="2016-10" db="EMBL/GenBank/DDBJ databases">
        <authorList>
            <person name="Varghese N."/>
            <person name="Submissions S."/>
        </authorList>
    </citation>
    <scope>NUCLEOTIDE SEQUENCE [LARGE SCALE GENOMIC DNA]</scope>
    <source>
        <strain evidence="13">ATCC 25963</strain>
    </source>
</reference>
<dbReference type="GO" id="GO:0016020">
    <property type="term" value="C:membrane"/>
    <property type="evidence" value="ECO:0007669"/>
    <property type="project" value="InterPro"/>
</dbReference>